<comment type="caution">
    <text evidence="9">The sequence shown here is derived from an EMBL/GenBank/DDBJ whole genome shotgun (WGS) entry which is preliminary data.</text>
</comment>
<feature type="non-terminal residue" evidence="9">
    <location>
        <position position="1"/>
    </location>
</feature>
<dbReference type="InterPro" id="IPR001128">
    <property type="entry name" value="Cyt_P450"/>
</dbReference>
<keyword evidence="4" id="KW-0479">Metal-binding</keyword>
<evidence type="ECO:0000256" key="3">
    <source>
        <dbReference type="ARBA" id="ARBA00010617"/>
    </source>
</evidence>
<comment type="subcellular location">
    <subcellularLocation>
        <location evidence="2">Endoplasmic reticulum membrane</location>
    </subcellularLocation>
</comment>
<evidence type="ECO:0000313" key="9">
    <source>
        <dbReference type="EMBL" id="GFQ70072.1"/>
    </source>
</evidence>
<dbReference type="PANTHER" id="PTHR24291:SF189">
    <property type="entry name" value="CYTOCHROME P450 4C3-RELATED"/>
    <property type="match status" value="1"/>
</dbReference>
<keyword evidence="5" id="KW-0256">Endoplasmic reticulum</keyword>
<dbReference type="Gene3D" id="1.10.630.10">
    <property type="entry name" value="Cytochrome P450"/>
    <property type="match status" value="1"/>
</dbReference>
<keyword evidence="7" id="KW-0503">Monooxygenase</keyword>
<evidence type="ECO:0000256" key="2">
    <source>
        <dbReference type="ARBA" id="ARBA00004586"/>
    </source>
</evidence>
<dbReference type="InterPro" id="IPR036396">
    <property type="entry name" value="Cyt_P450_sf"/>
</dbReference>
<keyword evidence="4" id="KW-0349">Heme</keyword>
<comment type="similarity">
    <text evidence="3">Belongs to the cytochrome P450 family.</text>
</comment>
<keyword evidence="6" id="KW-0408">Iron</keyword>
<dbReference type="PANTHER" id="PTHR24291">
    <property type="entry name" value="CYTOCHROME P450 FAMILY 4"/>
    <property type="match status" value="1"/>
</dbReference>
<dbReference type="OrthoDB" id="6432257at2759"/>
<comment type="cofactor">
    <cofactor evidence="1">
        <name>heme</name>
        <dbReference type="ChEBI" id="CHEBI:30413"/>
    </cofactor>
</comment>
<organism evidence="9 10">
    <name type="scientific">Trichonephila clavata</name>
    <name type="common">Joro spider</name>
    <name type="synonym">Nephila clavata</name>
    <dbReference type="NCBI Taxonomy" id="2740835"/>
    <lineage>
        <taxon>Eukaryota</taxon>
        <taxon>Metazoa</taxon>
        <taxon>Ecdysozoa</taxon>
        <taxon>Arthropoda</taxon>
        <taxon>Chelicerata</taxon>
        <taxon>Arachnida</taxon>
        <taxon>Araneae</taxon>
        <taxon>Araneomorphae</taxon>
        <taxon>Entelegynae</taxon>
        <taxon>Araneoidea</taxon>
        <taxon>Nephilidae</taxon>
        <taxon>Trichonephila</taxon>
    </lineage>
</organism>
<name>A0A8X6F4I8_TRICU</name>
<dbReference type="Pfam" id="PF00067">
    <property type="entry name" value="p450"/>
    <property type="match status" value="1"/>
</dbReference>
<dbReference type="EMBL" id="BMAO01020810">
    <property type="protein sequence ID" value="GFQ70072.1"/>
    <property type="molecule type" value="Genomic_DNA"/>
</dbReference>
<dbReference type="GO" id="GO:0005506">
    <property type="term" value="F:iron ion binding"/>
    <property type="evidence" value="ECO:0007669"/>
    <property type="project" value="InterPro"/>
</dbReference>
<gene>
    <name evidence="9" type="primary">CYP4V2_17</name>
    <name evidence="9" type="ORF">TNCT_367771</name>
</gene>
<evidence type="ECO:0000256" key="5">
    <source>
        <dbReference type="ARBA" id="ARBA00022824"/>
    </source>
</evidence>
<dbReference type="Proteomes" id="UP000887116">
    <property type="component" value="Unassembled WGS sequence"/>
</dbReference>
<dbReference type="AlphaFoldDB" id="A0A8X6F4I8"/>
<dbReference type="GO" id="GO:0020037">
    <property type="term" value="F:heme binding"/>
    <property type="evidence" value="ECO:0007669"/>
    <property type="project" value="InterPro"/>
</dbReference>
<sequence length="84" mass="9904">MKKSWHYDILHPLGGTGLITSTLEKWKPRRKLLTPCFHSDILREYLKVFNECSQNLVEYLRQETKKEFTYIGTPLALTTMDIIC</sequence>
<evidence type="ECO:0000313" key="10">
    <source>
        <dbReference type="Proteomes" id="UP000887116"/>
    </source>
</evidence>
<reference evidence="9" key="1">
    <citation type="submission" date="2020-07" db="EMBL/GenBank/DDBJ databases">
        <title>Multicomponent nature underlies the extraordinary mechanical properties of spider dragline silk.</title>
        <authorList>
            <person name="Kono N."/>
            <person name="Nakamura H."/>
            <person name="Mori M."/>
            <person name="Yoshida Y."/>
            <person name="Ohtoshi R."/>
            <person name="Malay A.D."/>
            <person name="Moran D.A.P."/>
            <person name="Tomita M."/>
            <person name="Numata K."/>
            <person name="Arakawa K."/>
        </authorList>
    </citation>
    <scope>NUCLEOTIDE SEQUENCE</scope>
</reference>
<evidence type="ECO:0000256" key="7">
    <source>
        <dbReference type="ARBA" id="ARBA00023033"/>
    </source>
</evidence>
<evidence type="ECO:0000256" key="4">
    <source>
        <dbReference type="ARBA" id="ARBA00022617"/>
    </source>
</evidence>
<dbReference type="SUPFAM" id="SSF48264">
    <property type="entry name" value="Cytochrome P450"/>
    <property type="match status" value="1"/>
</dbReference>
<accession>A0A8X6F4I8</accession>
<evidence type="ECO:0000256" key="1">
    <source>
        <dbReference type="ARBA" id="ARBA00001971"/>
    </source>
</evidence>
<evidence type="ECO:0000256" key="8">
    <source>
        <dbReference type="ARBA" id="ARBA00023136"/>
    </source>
</evidence>
<dbReference type="GO" id="GO:0004497">
    <property type="term" value="F:monooxygenase activity"/>
    <property type="evidence" value="ECO:0007669"/>
    <property type="project" value="UniProtKB-KW"/>
</dbReference>
<keyword evidence="7" id="KW-0560">Oxidoreductase</keyword>
<dbReference type="GO" id="GO:0005789">
    <property type="term" value="C:endoplasmic reticulum membrane"/>
    <property type="evidence" value="ECO:0007669"/>
    <property type="project" value="UniProtKB-SubCell"/>
</dbReference>
<keyword evidence="8" id="KW-0472">Membrane</keyword>
<dbReference type="InterPro" id="IPR050196">
    <property type="entry name" value="Cytochrome_P450_Monoox"/>
</dbReference>
<keyword evidence="10" id="KW-1185">Reference proteome</keyword>
<dbReference type="GO" id="GO:0016705">
    <property type="term" value="F:oxidoreductase activity, acting on paired donors, with incorporation or reduction of molecular oxygen"/>
    <property type="evidence" value="ECO:0007669"/>
    <property type="project" value="InterPro"/>
</dbReference>
<proteinExistence type="inferred from homology"/>
<evidence type="ECO:0000256" key="6">
    <source>
        <dbReference type="ARBA" id="ARBA00023004"/>
    </source>
</evidence>
<protein>
    <submittedName>
        <fullName evidence="9">Cytochrome P450 4V2</fullName>
    </submittedName>
</protein>